<keyword evidence="2" id="KW-1185">Reference proteome</keyword>
<dbReference type="Proteomes" id="UP001549145">
    <property type="component" value="Unassembled WGS sequence"/>
</dbReference>
<dbReference type="EMBL" id="JBEPMM010000032">
    <property type="protein sequence ID" value="MET3695565.1"/>
    <property type="molecule type" value="Genomic_DNA"/>
</dbReference>
<comment type="caution">
    <text evidence="1">The sequence shown here is derived from an EMBL/GenBank/DDBJ whole genome shotgun (WGS) entry which is preliminary data.</text>
</comment>
<name>A0ABV2LFP8_9HYPH</name>
<dbReference type="InterPro" id="IPR022224">
    <property type="entry name" value="DUF3750"/>
</dbReference>
<dbReference type="RefSeq" id="WP_238282775.1">
    <property type="nucleotide sequence ID" value="NZ_BPQL01000196.1"/>
</dbReference>
<sequence length="265" mass="28522">MSALLLPFLSALRVLLLVVLVLFLLPLGTHALWWFARDGRSPDWSAADWSSTGILKTPMAGDPALVRVYAARVGRWRGIFAHHSWIVIKAAGALRYTRYDVVGWGLPVRTDGWAADGRWFGNRPETVLALDGEAAAQVIPGIRAAVAAYPHRKLGSYTVWPGPNSNTFAAHVLASIPDAAATLPPTALGKDWTPPGRLFERTPSGTGLRIGFGGYAGLTLGWVEGVEVNILGLVAGLDLRRPALKLPGWGRIGPDWEPADGRQSI</sequence>
<reference evidence="1 2" key="1">
    <citation type="submission" date="2024-06" db="EMBL/GenBank/DDBJ databases">
        <title>Genomic Encyclopedia of Type Strains, Phase IV (KMG-IV): sequencing the most valuable type-strain genomes for metagenomic binning, comparative biology and taxonomic classification.</title>
        <authorList>
            <person name="Goeker M."/>
        </authorList>
    </citation>
    <scope>NUCLEOTIDE SEQUENCE [LARGE SCALE GENOMIC DNA]</scope>
    <source>
        <strain evidence="1 2">DSM 21331</strain>
    </source>
</reference>
<evidence type="ECO:0008006" key="3">
    <source>
        <dbReference type="Google" id="ProtNLM"/>
    </source>
</evidence>
<organism evidence="1 2">
    <name type="scientific">Methylobacterium goesingense</name>
    <dbReference type="NCBI Taxonomy" id="243690"/>
    <lineage>
        <taxon>Bacteria</taxon>
        <taxon>Pseudomonadati</taxon>
        <taxon>Pseudomonadota</taxon>
        <taxon>Alphaproteobacteria</taxon>
        <taxon>Hyphomicrobiales</taxon>
        <taxon>Methylobacteriaceae</taxon>
        <taxon>Methylobacterium</taxon>
    </lineage>
</organism>
<dbReference type="Pfam" id="PF12570">
    <property type="entry name" value="DUF3750"/>
    <property type="match status" value="1"/>
</dbReference>
<evidence type="ECO:0000313" key="2">
    <source>
        <dbReference type="Proteomes" id="UP001549145"/>
    </source>
</evidence>
<evidence type="ECO:0000313" key="1">
    <source>
        <dbReference type="EMBL" id="MET3695565.1"/>
    </source>
</evidence>
<proteinExistence type="predicted"/>
<gene>
    <name evidence="1" type="ORF">ABID43_005134</name>
</gene>
<protein>
    <recommendedName>
        <fullName evidence="3">DUF3750 domain-containing protein</fullName>
    </recommendedName>
</protein>
<accession>A0ABV2LFP8</accession>